<dbReference type="RefSeq" id="WP_148665455.1">
    <property type="nucleotide sequence ID" value="NZ_AP014936.1"/>
</dbReference>
<dbReference type="AlphaFoldDB" id="A0A1B4VAT2"/>
<keyword evidence="3" id="KW-1185">Reference proteome</keyword>
<dbReference type="Proteomes" id="UP000218899">
    <property type="component" value="Chromosome"/>
</dbReference>
<dbReference type="OrthoDB" id="5697269at2"/>
<feature type="region of interest" description="Disordered" evidence="1">
    <location>
        <begin position="333"/>
        <end position="372"/>
    </location>
</feature>
<evidence type="ECO:0000256" key="1">
    <source>
        <dbReference type="SAM" id="MobiDB-lite"/>
    </source>
</evidence>
<gene>
    <name evidence="2" type="ORF">SVA_2384</name>
</gene>
<dbReference type="KEGG" id="sva:SVA_2384"/>
<dbReference type="EMBL" id="AP014936">
    <property type="protein sequence ID" value="BAU48934.1"/>
    <property type="molecule type" value="Genomic_DNA"/>
</dbReference>
<accession>A0A1B4VAT2</accession>
<evidence type="ECO:0000313" key="2">
    <source>
        <dbReference type="EMBL" id="BAU48934.1"/>
    </source>
</evidence>
<name>A0A1B4VAT2_9GAMM</name>
<proteinExistence type="predicted"/>
<evidence type="ECO:0000313" key="3">
    <source>
        <dbReference type="Proteomes" id="UP000218899"/>
    </source>
</evidence>
<sequence>MRIGRAVLTAVLAVAAGYGAAKGYVYYKTRAVVERAIELAAILGEIEYGTISSTLHTGTVQVERLTFEATGVPDTVTIRTLSLSTGNFMGLLNLARQSGGKEPPAALSVRFDDLNVATDGALLRLADRLSQTAAASAGVPQTNPNCGHQPTEGFAILSRLGYEALTADGEISYRLDRASGNLVLDTGFEVDDMVRVKTRMVLAAGNGIPDFSGPPALKELDLRYKDLGYKDRLRRFCTQAAKIGDAAYVQAELDYGMFSRQFGIVPGPGLREAYRNFLETPNAEWHVVLRPNEGFDPRGISLYRPEDVLWQLNAALAVNDRAIEDLSFRYGEPPPVRPAPEPPREIAAPASPLRAPSGPPVRIDRPPTEQPYRTIPVGELGRYLHHYVRLQEPGRQPREGVLTDVTGGVALVERRYDTGKITVKVPLRRIAQAEVRR</sequence>
<protein>
    <submittedName>
        <fullName evidence="2">Uncharacterized protein</fullName>
    </submittedName>
</protein>
<organism evidence="2 3">
    <name type="scientific">Sulfurifustis variabilis</name>
    <dbReference type="NCBI Taxonomy" id="1675686"/>
    <lineage>
        <taxon>Bacteria</taxon>
        <taxon>Pseudomonadati</taxon>
        <taxon>Pseudomonadota</taxon>
        <taxon>Gammaproteobacteria</taxon>
        <taxon>Acidiferrobacterales</taxon>
        <taxon>Acidiferrobacteraceae</taxon>
        <taxon>Sulfurifustis</taxon>
    </lineage>
</organism>
<reference evidence="2 3" key="1">
    <citation type="submission" date="2015-08" db="EMBL/GenBank/DDBJ databases">
        <title>Complete genome sequence of Sulfurifustis variabilis.</title>
        <authorList>
            <person name="Miura A."/>
            <person name="Kojima H."/>
            <person name="Fukui M."/>
        </authorList>
    </citation>
    <scope>NUCLEOTIDE SEQUENCE [LARGE SCALE GENOMIC DNA]</scope>
    <source>
        <strain evidence="3">skN76</strain>
    </source>
</reference>